<dbReference type="InterPro" id="IPR052189">
    <property type="entry name" value="L-asp_N-monooxygenase_NS-form"/>
</dbReference>
<dbReference type="InterPro" id="IPR036188">
    <property type="entry name" value="FAD/NAD-bd_sf"/>
</dbReference>
<dbReference type="Pfam" id="PF13454">
    <property type="entry name" value="NAD_binding_9"/>
    <property type="match status" value="1"/>
</dbReference>
<protein>
    <submittedName>
        <fullName evidence="2">Hydroxyacylglutathione hydrolase</fullName>
        <ecNumber evidence="2">3.1.2.6</ecNumber>
    </submittedName>
</protein>
<evidence type="ECO:0000259" key="1">
    <source>
        <dbReference type="Pfam" id="PF13454"/>
    </source>
</evidence>
<dbReference type="GO" id="GO:0004416">
    <property type="term" value="F:hydroxyacylglutathione hydrolase activity"/>
    <property type="evidence" value="ECO:0007669"/>
    <property type="project" value="UniProtKB-EC"/>
</dbReference>
<dbReference type="SUPFAM" id="SSF51905">
    <property type="entry name" value="FAD/NAD(P)-binding domain"/>
    <property type="match status" value="2"/>
</dbReference>
<dbReference type="Proteomes" id="UP000246073">
    <property type="component" value="Unassembled WGS sequence"/>
</dbReference>
<name>A0A2P9HIW8_9HYPH</name>
<dbReference type="AlphaFoldDB" id="A0A2P9HIW8"/>
<reference evidence="3" key="1">
    <citation type="submission" date="2017-12" db="EMBL/GenBank/DDBJ databases">
        <authorList>
            <person name="Diaz M."/>
        </authorList>
    </citation>
    <scope>NUCLEOTIDE SEQUENCE [LARGE SCALE GENOMIC DNA]</scope>
    <source>
        <strain evidence="3">FI11154</strain>
    </source>
</reference>
<dbReference type="EC" id="3.1.2.6" evidence="2"/>
<dbReference type="RefSeq" id="WP_244597144.1">
    <property type="nucleotide sequence ID" value="NZ_OOFM01000004.1"/>
</dbReference>
<dbReference type="PANTHER" id="PTHR40254">
    <property type="entry name" value="BLR0577 PROTEIN"/>
    <property type="match status" value="1"/>
</dbReference>
<sequence length="479" mass="51209">MPMNAHSSTVAIIGGGFTGAAVALHLMRQLSQQGHEANWRIVVIEPREKLGRGLAYDTLEPVHRINVPADRMSILPDEPQDFSNWLAETGILEGDPDAFSIDGAPFPARTVFGLYASSRLAPLIEAGRVEHRRTRAVKATKNSGLWTIDTEDGEPVIADIAVLAVSHPAPSLPGVLAPIRDHAGLIADATSPGALDNVQPDDRVLVVGNGLTAADVIATLKAHGHRGQIVSISRRGLRSRGHPHVTHEPYGDFLNPPSLSASQLLQRVRETVKAAVAEGLSWHPVLDAVRLQGQNIWRALPVSERRRMARHVRPFWDVHRFRIAPQVENALDRAIAEGTLSVRAASVRSAESSGDTLRISLKDRRTGQLDILDVDKVVVTTGPGHGGILGSQPLLAALAEAGHLALCPTGLGLLCDWQSHAISTSGFADETLLIAGPLARGTFGELMGLPQVSDHAVLVAGIITVLIAEQDRAHQKAVV</sequence>
<dbReference type="InterPro" id="IPR038732">
    <property type="entry name" value="HpyO/CreE_NAD-binding"/>
</dbReference>
<feature type="domain" description="FAD-dependent urate hydroxylase HpyO/Asp monooxygenase CreE-like FAD/NAD(P)-binding" evidence="1">
    <location>
        <begin position="11"/>
        <end position="167"/>
    </location>
</feature>
<dbReference type="EMBL" id="OOFM01000004">
    <property type="protein sequence ID" value="SPL64022.1"/>
    <property type="molecule type" value="Genomic_DNA"/>
</dbReference>
<organism evidence="2 3">
    <name type="scientific">Ochrobactrum soli</name>
    <dbReference type="NCBI Taxonomy" id="2448455"/>
    <lineage>
        <taxon>Bacteria</taxon>
        <taxon>Pseudomonadati</taxon>
        <taxon>Pseudomonadota</taxon>
        <taxon>Alphaproteobacteria</taxon>
        <taxon>Hyphomicrobiales</taxon>
        <taxon>Brucellaceae</taxon>
        <taxon>Brucella/Ochrobactrum group</taxon>
        <taxon>Ochrobactrum</taxon>
    </lineage>
</organism>
<evidence type="ECO:0000313" key="3">
    <source>
        <dbReference type="Proteomes" id="UP000246073"/>
    </source>
</evidence>
<accession>A0A2P9HIW8</accession>
<dbReference type="PANTHER" id="PTHR40254:SF1">
    <property type="entry name" value="BLR0577 PROTEIN"/>
    <property type="match status" value="1"/>
</dbReference>
<keyword evidence="2" id="KW-0378">Hydrolase</keyword>
<proteinExistence type="predicted"/>
<gene>
    <name evidence="2" type="ORF">OHAE_3954</name>
</gene>
<dbReference type="Gene3D" id="3.50.50.60">
    <property type="entry name" value="FAD/NAD(P)-binding domain"/>
    <property type="match status" value="1"/>
</dbReference>
<evidence type="ECO:0000313" key="2">
    <source>
        <dbReference type="EMBL" id="SPL64022.1"/>
    </source>
</evidence>